<feature type="compositionally biased region" description="Basic and acidic residues" evidence="2">
    <location>
        <begin position="1"/>
        <end position="14"/>
    </location>
</feature>
<evidence type="ECO:0000259" key="3">
    <source>
        <dbReference type="PROSITE" id="PS50026"/>
    </source>
</evidence>
<accession>A0A4Y2GTK2</accession>
<dbReference type="CDD" id="cd00053">
    <property type="entry name" value="EGF"/>
    <property type="match status" value="1"/>
</dbReference>
<evidence type="ECO:0000256" key="2">
    <source>
        <dbReference type="SAM" id="MobiDB-lite"/>
    </source>
</evidence>
<dbReference type="OrthoDB" id="6437554at2759"/>
<feature type="region of interest" description="Disordered" evidence="2">
    <location>
        <begin position="1"/>
        <end position="94"/>
    </location>
</feature>
<dbReference type="EMBL" id="BGPR01001502">
    <property type="protein sequence ID" value="GBM55464.1"/>
    <property type="molecule type" value="Genomic_DNA"/>
</dbReference>
<sequence length="239" mass="27669">MGQIHYPKENDNFKGESFLSRQRHSTELISPVEQMARPSEQHFPDNRKANSGQIQNLSEDIPDNLRELNIPPSGEDYPSQNFRAGVKGYSDGKNMPFVQKEFPPQNFPPDNRQYSEKKTKPYNQKEYSAQNFPANHREHFKQNNVPPSENEFWSPEIFIENRETRPEDEISKIISRCENNRECAGNGVCIKGQATGFCRCLPNYHGNGISCWEDMIPRNARKFSNVKIRDRTNTGLINF</sequence>
<evidence type="ECO:0000256" key="1">
    <source>
        <dbReference type="PROSITE-ProRule" id="PRU00076"/>
    </source>
</evidence>
<keyword evidence="1" id="KW-0245">EGF-like domain</keyword>
<evidence type="ECO:0000313" key="4">
    <source>
        <dbReference type="EMBL" id="GBM55464.1"/>
    </source>
</evidence>
<feature type="domain" description="EGF-like" evidence="3">
    <location>
        <begin position="173"/>
        <end position="210"/>
    </location>
</feature>
<feature type="compositionally biased region" description="Polar residues" evidence="2">
    <location>
        <begin position="49"/>
        <end position="58"/>
    </location>
</feature>
<gene>
    <name evidence="4" type="ORF">AVEN_27823_1</name>
</gene>
<dbReference type="InterPro" id="IPR000742">
    <property type="entry name" value="EGF"/>
</dbReference>
<organism evidence="4 5">
    <name type="scientific">Araneus ventricosus</name>
    <name type="common">Orbweaver spider</name>
    <name type="synonym">Epeira ventricosa</name>
    <dbReference type="NCBI Taxonomy" id="182803"/>
    <lineage>
        <taxon>Eukaryota</taxon>
        <taxon>Metazoa</taxon>
        <taxon>Ecdysozoa</taxon>
        <taxon>Arthropoda</taxon>
        <taxon>Chelicerata</taxon>
        <taxon>Arachnida</taxon>
        <taxon>Araneae</taxon>
        <taxon>Araneomorphae</taxon>
        <taxon>Entelegynae</taxon>
        <taxon>Araneoidea</taxon>
        <taxon>Araneidae</taxon>
        <taxon>Araneus</taxon>
    </lineage>
</organism>
<keyword evidence="5" id="KW-1185">Reference proteome</keyword>
<proteinExistence type="predicted"/>
<comment type="caution">
    <text evidence="4">The sequence shown here is derived from an EMBL/GenBank/DDBJ whole genome shotgun (WGS) entry which is preliminary data.</text>
</comment>
<reference evidence="4 5" key="1">
    <citation type="journal article" date="2019" name="Sci. Rep.">
        <title>Orb-weaving spider Araneus ventricosus genome elucidates the spidroin gene catalogue.</title>
        <authorList>
            <person name="Kono N."/>
            <person name="Nakamura H."/>
            <person name="Ohtoshi R."/>
            <person name="Moran D.A.P."/>
            <person name="Shinohara A."/>
            <person name="Yoshida Y."/>
            <person name="Fujiwara M."/>
            <person name="Mori M."/>
            <person name="Tomita M."/>
            <person name="Arakawa K."/>
        </authorList>
    </citation>
    <scope>NUCLEOTIDE SEQUENCE [LARGE SCALE GENOMIC DNA]</scope>
</reference>
<comment type="caution">
    <text evidence="1">Lacks conserved residue(s) required for the propagation of feature annotation.</text>
</comment>
<dbReference type="AlphaFoldDB" id="A0A4Y2GTK2"/>
<dbReference type="PROSITE" id="PS50026">
    <property type="entry name" value="EGF_3"/>
    <property type="match status" value="1"/>
</dbReference>
<name>A0A4Y2GTK2_ARAVE</name>
<evidence type="ECO:0000313" key="5">
    <source>
        <dbReference type="Proteomes" id="UP000499080"/>
    </source>
</evidence>
<protein>
    <recommendedName>
        <fullName evidence="3">EGF-like domain-containing protein</fullName>
    </recommendedName>
</protein>
<dbReference type="Gene3D" id="2.10.25.10">
    <property type="entry name" value="Laminin"/>
    <property type="match status" value="1"/>
</dbReference>
<dbReference type="Proteomes" id="UP000499080">
    <property type="component" value="Unassembled WGS sequence"/>
</dbReference>
<feature type="compositionally biased region" description="Basic and acidic residues" evidence="2">
    <location>
        <begin position="39"/>
        <end position="48"/>
    </location>
</feature>